<evidence type="ECO:0000256" key="2">
    <source>
        <dbReference type="ARBA" id="ARBA00023186"/>
    </source>
</evidence>
<evidence type="ECO:0000256" key="3">
    <source>
        <dbReference type="SAM" id="Coils"/>
    </source>
</evidence>
<keyword evidence="6" id="KW-1185">Reference proteome</keyword>
<feature type="coiled-coil region" evidence="3">
    <location>
        <begin position="577"/>
        <end position="604"/>
    </location>
</feature>
<dbReference type="PANTHER" id="PTHR33643">
    <property type="entry name" value="UREASE ACCESSORY PROTEIN D"/>
    <property type="match status" value="1"/>
</dbReference>
<sequence>MPIKSPFESCIAKPGEGKVVLSLLPPSNPTLTTLTYKYPLKLLTRTPGFVPKSSALTCPSQPVHLYLLTYGGGLLPGDKINVSITLDPRTRMVVTTPQGSTKIFKTEPNASVKGQRGTPKHILSDKSSQHLTVHVGQEAALCYLPDPAVPYKDSRYEQVQTFTIDGPTSSKDPHRSSLCILDWVTQGRASRGENWDFHLWRGKNEVWTTDESGKKKLLLRDSLILDRELNEDQLAQDPELLAQSNLIRERTYPHGVVGTLILYGPVFENLANFFMNRFTSLPRIGARNWSSPAVCSGSAATEPAPNFDSQVTFTAARVRAGFVLVKFGAPDFAAAKDWLGAILREEGTVYTEFGEEALFCFTYDLPPTRIAKSLPVRDPTATKTPKTGGPKNHNRKKPGGVARKEQTQTKAAAKVSPKNAAAALAATSRAKSAVDDDDTPRAFRRLMQRQQQQTQAAAQKRRKNHGESDDDDDDEDVVTTSKSNKKRKRGEGDGGAQQQQQQQQKNKKMATTAPDSEAKDATATATAVAAPKILPGEKLSDFAARVNREMPLSAMKRSNKPAAAELANIREHKAMWRKEEAQIVEKERAQREEREEEMDEQLQLWKTWEAEAGKRKAKKKGSGNKKRKDGTGEVVEDDPDPWAKLNKRERVNKQLNPLDVVQAPPQLTKPREVFKIRGGARVDVANVPAAVGSLRRREELATERRNIVEEYRRLMAEKRKAA</sequence>
<keyword evidence="2" id="KW-0143">Chaperone</keyword>
<evidence type="ECO:0000313" key="6">
    <source>
        <dbReference type="Proteomes" id="UP000248817"/>
    </source>
</evidence>
<dbReference type="GO" id="GO:0016151">
    <property type="term" value="F:nickel cation binding"/>
    <property type="evidence" value="ECO:0007669"/>
    <property type="project" value="InterPro"/>
</dbReference>
<proteinExistence type="inferred from homology"/>
<dbReference type="AlphaFoldDB" id="A0A2V5I958"/>
<dbReference type="EMBL" id="KZ825485">
    <property type="protein sequence ID" value="PYI33315.1"/>
    <property type="molecule type" value="Genomic_DNA"/>
</dbReference>
<feature type="compositionally biased region" description="Acidic residues" evidence="4">
    <location>
        <begin position="468"/>
        <end position="477"/>
    </location>
</feature>
<keyword evidence="3" id="KW-0175">Coiled coil</keyword>
<gene>
    <name evidence="5" type="ORF">BP00DRAFT_434697</name>
</gene>
<evidence type="ECO:0000256" key="1">
    <source>
        <dbReference type="ARBA" id="ARBA00007177"/>
    </source>
</evidence>
<protein>
    <submittedName>
        <fullName evidence="5">UreD-domain-containing protein</fullName>
    </submittedName>
</protein>
<evidence type="ECO:0000256" key="4">
    <source>
        <dbReference type="SAM" id="MobiDB-lite"/>
    </source>
</evidence>
<reference evidence="5 6" key="1">
    <citation type="submission" date="2018-02" db="EMBL/GenBank/DDBJ databases">
        <title>The genomes of Aspergillus section Nigri reveals drivers in fungal speciation.</title>
        <authorList>
            <consortium name="DOE Joint Genome Institute"/>
            <person name="Vesth T.C."/>
            <person name="Nybo J."/>
            <person name="Theobald S."/>
            <person name="Brandl J."/>
            <person name="Frisvad J.C."/>
            <person name="Nielsen K.F."/>
            <person name="Lyhne E.K."/>
            <person name="Kogle M.E."/>
            <person name="Kuo A."/>
            <person name="Riley R."/>
            <person name="Clum A."/>
            <person name="Nolan M."/>
            <person name="Lipzen A."/>
            <person name="Salamov A."/>
            <person name="Henrissat B."/>
            <person name="Wiebenga A."/>
            <person name="De vries R.P."/>
            <person name="Grigoriev I.V."/>
            <person name="Mortensen U.H."/>
            <person name="Andersen M.R."/>
            <person name="Baker S.E."/>
        </authorList>
    </citation>
    <scope>NUCLEOTIDE SEQUENCE [LARGE SCALE GENOMIC DNA]</scope>
    <source>
        <strain evidence="5 6">CBS 114.80</strain>
    </source>
</reference>
<accession>A0A2V5I958</accession>
<dbReference type="HAMAP" id="MF_01384">
    <property type="entry name" value="UreD"/>
    <property type="match status" value="1"/>
</dbReference>
<dbReference type="Pfam" id="PF01774">
    <property type="entry name" value="UreD"/>
    <property type="match status" value="1"/>
</dbReference>
<feature type="compositionally biased region" description="Low complexity" evidence="4">
    <location>
        <begin position="379"/>
        <end position="391"/>
    </location>
</feature>
<dbReference type="Proteomes" id="UP000248817">
    <property type="component" value="Unassembled WGS sequence"/>
</dbReference>
<feature type="compositionally biased region" description="Low complexity" evidence="4">
    <location>
        <begin position="410"/>
        <end position="431"/>
    </location>
</feature>
<feature type="compositionally biased region" description="Low complexity" evidence="4">
    <location>
        <begin position="448"/>
        <end position="458"/>
    </location>
</feature>
<feature type="region of interest" description="Disordered" evidence="4">
    <location>
        <begin position="610"/>
        <end position="645"/>
    </location>
</feature>
<evidence type="ECO:0000313" key="5">
    <source>
        <dbReference type="EMBL" id="PYI33315.1"/>
    </source>
</evidence>
<name>A0A2V5I958_9EURO</name>
<organism evidence="5 6">
    <name type="scientific">Aspergillus indologenus CBS 114.80</name>
    <dbReference type="NCBI Taxonomy" id="1450541"/>
    <lineage>
        <taxon>Eukaryota</taxon>
        <taxon>Fungi</taxon>
        <taxon>Dikarya</taxon>
        <taxon>Ascomycota</taxon>
        <taxon>Pezizomycotina</taxon>
        <taxon>Eurotiomycetes</taxon>
        <taxon>Eurotiomycetidae</taxon>
        <taxon>Eurotiales</taxon>
        <taxon>Aspergillaceae</taxon>
        <taxon>Aspergillus</taxon>
        <taxon>Aspergillus subgen. Circumdati</taxon>
    </lineage>
</organism>
<feature type="compositionally biased region" description="Low complexity" evidence="4">
    <location>
        <begin position="521"/>
        <end position="530"/>
    </location>
</feature>
<dbReference type="InterPro" id="IPR002669">
    <property type="entry name" value="UreD"/>
</dbReference>
<comment type="similarity">
    <text evidence="1">Belongs to the UreD family.</text>
</comment>
<feature type="compositionally biased region" description="Basic residues" evidence="4">
    <location>
        <begin position="615"/>
        <end position="628"/>
    </location>
</feature>
<dbReference type="PANTHER" id="PTHR33643:SF1">
    <property type="entry name" value="UREASE ACCESSORY PROTEIN D"/>
    <property type="match status" value="1"/>
</dbReference>
<feature type="region of interest" description="Disordered" evidence="4">
    <location>
        <begin position="372"/>
        <end position="534"/>
    </location>
</feature>